<dbReference type="Proteomes" id="UP000887569">
    <property type="component" value="Unplaced"/>
</dbReference>
<organism evidence="1 2">
    <name type="scientific">Parascaris univalens</name>
    <name type="common">Nematode worm</name>
    <dbReference type="NCBI Taxonomy" id="6257"/>
    <lineage>
        <taxon>Eukaryota</taxon>
        <taxon>Metazoa</taxon>
        <taxon>Ecdysozoa</taxon>
        <taxon>Nematoda</taxon>
        <taxon>Chromadorea</taxon>
        <taxon>Rhabditida</taxon>
        <taxon>Spirurina</taxon>
        <taxon>Ascaridomorpha</taxon>
        <taxon>Ascaridoidea</taxon>
        <taxon>Ascarididae</taxon>
        <taxon>Parascaris</taxon>
    </lineage>
</organism>
<reference evidence="2" key="1">
    <citation type="submission" date="2022-11" db="UniProtKB">
        <authorList>
            <consortium name="WormBaseParasite"/>
        </authorList>
    </citation>
    <scope>IDENTIFICATION</scope>
</reference>
<protein>
    <submittedName>
        <fullName evidence="2">Uncharacterized protein</fullName>
    </submittedName>
</protein>
<name>A0A915BZB7_PARUN</name>
<keyword evidence="1" id="KW-1185">Reference proteome</keyword>
<evidence type="ECO:0000313" key="1">
    <source>
        <dbReference type="Proteomes" id="UP000887569"/>
    </source>
</evidence>
<dbReference type="WBParaSite" id="PgR073_g021_t01">
    <property type="protein sequence ID" value="PgR073_g021_t01"/>
    <property type="gene ID" value="PgR073_g021"/>
</dbReference>
<proteinExistence type="predicted"/>
<sequence>FNRICLSICNFIALFAGEDSHKKVADEYNCLNGFSRWNCVRSSRCPLVFRISDDATCMRFLDVIIQWVYSMEENT</sequence>
<dbReference type="AlphaFoldDB" id="A0A915BZB7"/>
<accession>A0A915BZB7</accession>
<evidence type="ECO:0000313" key="2">
    <source>
        <dbReference type="WBParaSite" id="PgR073_g021_t01"/>
    </source>
</evidence>